<name>J5KHC0_9GAMM</name>
<evidence type="ECO:0000256" key="2">
    <source>
        <dbReference type="ARBA" id="ARBA00023033"/>
    </source>
</evidence>
<dbReference type="PRINTS" id="PR00420">
    <property type="entry name" value="RNGMNOXGNASE"/>
</dbReference>
<evidence type="ECO:0000256" key="1">
    <source>
        <dbReference type="ARBA" id="ARBA00023002"/>
    </source>
</evidence>
<evidence type="ECO:0000313" key="4">
    <source>
        <dbReference type="EMBL" id="EJP72396.1"/>
    </source>
</evidence>
<accession>J5KHC0</accession>
<proteinExistence type="predicted"/>
<gene>
    <name evidence="4" type="ORF">NT02SARS_1284</name>
</gene>
<dbReference type="Gene3D" id="3.50.50.60">
    <property type="entry name" value="FAD/NAD(P)-binding domain"/>
    <property type="match status" value="1"/>
</dbReference>
<dbReference type="PANTHER" id="PTHR13789:SF309">
    <property type="entry name" value="PUTATIVE (AFU_ORTHOLOGUE AFUA_6G14510)-RELATED"/>
    <property type="match status" value="1"/>
</dbReference>
<dbReference type="GO" id="GO:0071949">
    <property type="term" value="F:FAD binding"/>
    <property type="evidence" value="ECO:0007669"/>
    <property type="project" value="InterPro"/>
</dbReference>
<dbReference type="AlphaFoldDB" id="J5KHC0"/>
<dbReference type="SUPFAM" id="SSF51905">
    <property type="entry name" value="FAD/NAD(P)-binding domain"/>
    <property type="match status" value="1"/>
</dbReference>
<dbReference type="HOGENOM" id="CLU_009665_19_5_6"/>
<dbReference type="Proteomes" id="UP000010116">
    <property type="component" value="Unassembled WGS sequence"/>
</dbReference>
<protein>
    <submittedName>
        <fullName evidence="4">Putative monooxygenase, FAD-binding protein</fullName>
    </submittedName>
</protein>
<feature type="domain" description="FAD-binding" evidence="3">
    <location>
        <begin position="8"/>
        <end position="298"/>
    </location>
</feature>
<dbReference type="InterPro" id="IPR036188">
    <property type="entry name" value="FAD/NAD-bd_sf"/>
</dbReference>
<sequence>MSKYNDHIAIVGAGIAGLALGCFLQKYQIQNIVIERNNNISNEGAGISISPNGIRVIERLGLLKELKKKAFHNTSASFFSEYEHVLTNPVNVFTSTRSNIYEILKKEYLKIGGQILFDSEVTSINKNKCEVVLNKKDRYKVKHIVACDGINSLLREKGQKNKNIYSGYSCWRGIIKQNINNVNLVMSPKSHTVIYPTAQKGYASFVGVIKKEKGFVDSWREKGAFQDFANDIIIPPEYIEAFKNIDLYRWGIYIRKPMKKLYTKNLTFLGDAAHPIVPFLGQGGCLALEDAEAFAYFLKEYQITKAQKYYNENRIYRVNRISSMSLNQGRLYHLSNKTFINARNRLMQFKFIRDMSTSFLWDYDFLNSKLNNFNS</sequence>
<dbReference type="InterPro" id="IPR050493">
    <property type="entry name" value="FAD-dep_Monooxygenase_BioMet"/>
</dbReference>
<keyword evidence="2 4" id="KW-0503">Monooxygenase</keyword>
<dbReference type="GO" id="GO:0004497">
    <property type="term" value="F:monooxygenase activity"/>
    <property type="evidence" value="ECO:0007669"/>
    <property type="project" value="UniProtKB-KW"/>
</dbReference>
<evidence type="ECO:0000259" key="3">
    <source>
        <dbReference type="Pfam" id="PF01494"/>
    </source>
</evidence>
<dbReference type="PANTHER" id="PTHR13789">
    <property type="entry name" value="MONOOXYGENASE"/>
    <property type="match status" value="1"/>
</dbReference>
<evidence type="ECO:0000313" key="5">
    <source>
        <dbReference type="Proteomes" id="UP000010116"/>
    </source>
</evidence>
<dbReference type="PROSITE" id="PS51257">
    <property type="entry name" value="PROKAR_LIPOPROTEIN"/>
    <property type="match status" value="1"/>
</dbReference>
<dbReference type="InterPro" id="IPR002938">
    <property type="entry name" value="FAD-bd"/>
</dbReference>
<reference evidence="4 5" key="1">
    <citation type="journal article" date="2012" name="ISME J.">
        <title>Genomic insights to SAR86, an abundant and uncultivated marine bacterial lineage.</title>
        <authorList>
            <person name="Dupont C.L."/>
            <person name="Rusch D.B."/>
            <person name="Yooseph S."/>
            <person name="Lombardo M.J."/>
            <person name="Richter R.A."/>
            <person name="Valas R."/>
            <person name="Novotny M."/>
            <person name="Yee-Greenbaum J."/>
            <person name="Selengut J.D."/>
            <person name="Haft D.H."/>
            <person name="Halpern A.L."/>
            <person name="Lasken R.S."/>
            <person name="Nealson K."/>
            <person name="Friedman R."/>
            <person name="Venter J.C."/>
        </authorList>
    </citation>
    <scope>NUCLEOTIDE SEQUENCE [LARGE SCALE GENOMIC DNA]</scope>
</reference>
<dbReference type="EMBL" id="JH611193">
    <property type="protein sequence ID" value="EJP72396.1"/>
    <property type="molecule type" value="Genomic_DNA"/>
</dbReference>
<dbReference type="SUPFAM" id="SSF54373">
    <property type="entry name" value="FAD-linked reductases, C-terminal domain"/>
    <property type="match status" value="1"/>
</dbReference>
<dbReference type="Pfam" id="PF01494">
    <property type="entry name" value="FAD_binding_3"/>
    <property type="match status" value="1"/>
</dbReference>
<organism evidence="4 5">
    <name type="scientific">SAR86 cluster bacterium SAR86B</name>
    <dbReference type="NCBI Taxonomy" id="1123867"/>
    <lineage>
        <taxon>Bacteria</taxon>
        <taxon>Pseudomonadati</taxon>
        <taxon>Pseudomonadota</taxon>
        <taxon>Gammaproteobacteria</taxon>
        <taxon>SAR86 cluster</taxon>
    </lineage>
</organism>
<keyword evidence="1" id="KW-0560">Oxidoreductase</keyword>